<proteinExistence type="predicted"/>
<dbReference type="GO" id="GO:0005524">
    <property type="term" value="F:ATP binding"/>
    <property type="evidence" value="ECO:0007669"/>
    <property type="project" value="InterPro"/>
</dbReference>
<dbReference type="Gene3D" id="3.30.1490.70">
    <property type="match status" value="1"/>
</dbReference>
<gene>
    <name evidence="2" type="ORF">DT376_45150</name>
</gene>
<reference evidence="2 3" key="1">
    <citation type="submission" date="2018-07" db="EMBL/GenBank/DDBJ databases">
        <title>Mechanisms of high-level aminoglycoside resistance among Gram-negative pathogens in Brazil.</title>
        <authorList>
            <person name="Ballaben A.S."/>
            <person name="Darini A.L.C."/>
            <person name="Doi Y."/>
        </authorList>
    </citation>
    <scope>NUCLEOTIDE SEQUENCE [LARGE SCALE GENOMIC DNA]</scope>
    <source>
        <strain evidence="2 3">B2-305</strain>
    </source>
</reference>
<dbReference type="AlphaFoldDB" id="A0A367LUJ0"/>
<protein>
    <recommendedName>
        <fullName evidence="1">ATP-dependent DNA ligase family profile domain-containing protein</fullName>
    </recommendedName>
</protein>
<dbReference type="GO" id="GO:0006310">
    <property type="term" value="P:DNA recombination"/>
    <property type="evidence" value="ECO:0007669"/>
    <property type="project" value="InterPro"/>
</dbReference>
<sequence>ARPARRGKSGGKTPMPEWIAPELASLVEQPPRGEWAYELKLDGYRLMSRIEDGHVLLLTRNGHDWTERLPHLEKALAGLG</sequence>
<dbReference type="Proteomes" id="UP000253594">
    <property type="component" value="Unassembled WGS sequence"/>
</dbReference>
<dbReference type="GO" id="GO:0006281">
    <property type="term" value="P:DNA repair"/>
    <property type="evidence" value="ECO:0007669"/>
    <property type="project" value="InterPro"/>
</dbReference>
<feature type="domain" description="ATP-dependent DNA ligase family profile" evidence="1">
    <location>
        <begin position="25"/>
        <end position="76"/>
    </location>
</feature>
<dbReference type="Pfam" id="PF01068">
    <property type="entry name" value="DNA_ligase_A_M"/>
    <property type="match status" value="1"/>
</dbReference>
<evidence type="ECO:0000313" key="3">
    <source>
        <dbReference type="Proteomes" id="UP000253594"/>
    </source>
</evidence>
<feature type="non-terminal residue" evidence="2">
    <location>
        <position position="80"/>
    </location>
</feature>
<accession>A0A367LUJ0</accession>
<evidence type="ECO:0000313" key="2">
    <source>
        <dbReference type="EMBL" id="RCI64145.1"/>
    </source>
</evidence>
<dbReference type="GO" id="GO:0003910">
    <property type="term" value="F:DNA ligase (ATP) activity"/>
    <property type="evidence" value="ECO:0007669"/>
    <property type="project" value="InterPro"/>
</dbReference>
<dbReference type="EMBL" id="QORE01004135">
    <property type="protein sequence ID" value="RCI64145.1"/>
    <property type="molecule type" value="Genomic_DNA"/>
</dbReference>
<comment type="caution">
    <text evidence="2">The sequence shown here is derived from an EMBL/GenBank/DDBJ whole genome shotgun (WGS) entry which is preliminary data.</text>
</comment>
<dbReference type="Gene3D" id="3.30.470.30">
    <property type="entry name" value="DNA ligase/mRNA capping enzyme"/>
    <property type="match status" value="1"/>
</dbReference>
<organism evidence="2 3">
    <name type="scientific">Pseudomonas aeruginosa</name>
    <dbReference type="NCBI Taxonomy" id="287"/>
    <lineage>
        <taxon>Bacteria</taxon>
        <taxon>Pseudomonadati</taxon>
        <taxon>Pseudomonadota</taxon>
        <taxon>Gammaproteobacteria</taxon>
        <taxon>Pseudomonadales</taxon>
        <taxon>Pseudomonadaceae</taxon>
        <taxon>Pseudomonas</taxon>
    </lineage>
</organism>
<dbReference type="InterPro" id="IPR012310">
    <property type="entry name" value="DNA_ligase_ATP-dep_cent"/>
</dbReference>
<dbReference type="SUPFAM" id="SSF56091">
    <property type="entry name" value="DNA ligase/mRNA capping enzyme, catalytic domain"/>
    <property type="match status" value="1"/>
</dbReference>
<feature type="non-terminal residue" evidence="2">
    <location>
        <position position="1"/>
    </location>
</feature>
<evidence type="ECO:0000259" key="1">
    <source>
        <dbReference type="Pfam" id="PF01068"/>
    </source>
</evidence>
<name>A0A367LUJ0_PSEAI</name>